<sequence length="220" mass="25766">MIKKELLGIFAFLTLVGCSNDKFVEESKKTLTPDSEEIEQEMDEEELQKERDKIYEEMKRPMDEVIKDNDLDELATMDTEVNEELNSYEDPQEFAKRVGKVMYEFEDGSITPKEYADFLKAHTGEHYSQKSLLEEKKNAIEVLRTLQDAYTSNVAPESYDLTTITYNRSEKEGYFYRKINGENSEYYYITTIIKEDNVWKLQDDSPSPPYKDQNTLETGD</sequence>
<feature type="compositionally biased region" description="Acidic residues" evidence="1">
    <location>
        <begin position="34"/>
        <end position="47"/>
    </location>
</feature>
<dbReference type="EMBL" id="CP026119">
    <property type="protein sequence ID" value="QAS54796.1"/>
    <property type="molecule type" value="Genomic_DNA"/>
</dbReference>
<feature type="region of interest" description="Disordered" evidence="1">
    <location>
        <begin position="200"/>
        <end position="220"/>
    </location>
</feature>
<name>A0A410MJE5_9BACI</name>
<evidence type="ECO:0000313" key="3">
    <source>
        <dbReference type="Proteomes" id="UP000287756"/>
    </source>
</evidence>
<dbReference type="PROSITE" id="PS51257">
    <property type="entry name" value="PROKAR_LIPOPROTEIN"/>
    <property type="match status" value="1"/>
</dbReference>
<proteinExistence type="predicted"/>
<gene>
    <name evidence="2" type="ORF">HLI_21310</name>
</gene>
<evidence type="ECO:0000313" key="2">
    <source>
        <dbReference type="EMBL" id="QAS54796.1"/>
    </source>
</evidence>
<feature type="region of interest" description="Disordered" evidence="1">
    <location>
        <begin position="28"/>
        <end position="48"/>
    </location>
</feature>
<dbReference type="AlphaFoldDB" id="A0A410MJE5"/>
<keyword evidence="2" id="KW-0614">Plasmid</keyword>
<dbReference type="OrthoDB" id="2854367at2"/>
<geneLocation type="plasmid" evidence="3">
    <name>pldw-31</name>
</geneLocation>
<organism evidence="2 3">
    <name type="scientific">Halobacillus litoralis</name>
    <dbReference type="NCBI Taxonomy" id="45668"/>
    <lineage>
        <taxon>Bacteria</taxon>
        <taxon>Bacillati</taxon>
        <taxon>Bacillota</taxon>
        <taxon>Bacilli</taxon>
        <taxon>Bacillales</taxon>
        <taxon>Bacillaceae</taxon>
        <taxon>Halobacillus</taxon>
    </lineage>
</organism>
<dbReference type="RefSeq" id="WP_128527025.1">
    <property type="nucleotide sequence ID" value="NZ_CP026119.1"/>
</dbReference>
<accession>A0A410MJE5</accession>
<evidence type="ECO:0000256" key="1">
    <source>
        <dbReference type="SAM" id="MobiDB-lite"/>
    </source>
</evidence>
<dbReference type="Proteomes" id="UP000287756">
    <property type="component" value="Plasmid pLDW-31"/>
</dbReference>
<evidence type="ECO:0008006" key="4">
    <source>
        <dbReference type="Google" id="ProtNLM"/>
    </source>
</evidence>
<reference evidence="2 3" key="1">
    <citation type="submission" date="2018-01" db="EMBL/GenBank/DDBJ databases">
        <title>The whole genome sequencing and assembly of Halobacillus litoralis ERB031 strain.</title>
        <authorList>
            <person name="Lee S.-J."/>
            <person name="Park M.-K."/>
            <person name="Kim J.-Y."/>
            <person name="Lee Y.-J."/>
            <person name="Yi H."/>
            <person name="Bahn Y.-S."/>
            <person name="Kim J.F."/>
            <person name="Lee D.-W."/>
        </authorList>
    </citation>
    <scope>NUCLEOTIDE SEQUENCE [LARGE SCALE GENOMIC DNA]</scope>
    <source>
        <strain evidence="2 3">ERB 031</strain>
        <plasmid evidence="3">pldw-31</plasmid>
    </source>
</reference>
<protein>
    <recommendedName>
        <fullName evidence="4">Lipoprotein</fullName>
    </recommendedName>
</protein>
<dbReference type="KEGG" id="hli:HLI_21310"/>